<accession>A0ABS2MVX8</accession>
<dbReference type="Pfam" id="PF09084">
    <property type="entry name" value="NMT1"/>
    <property type="match status" value="1"/>
</dbReference>
<organism evidence="4 5">
    <name type="scientific">Aquibacillus albus</name>
    <dbReference type="NCBI Taxonomy" id="1168171"/>
    <lineage>
        <taxon>Bacteria</taxon>
        <taxon>Bacillati</taxon>
        <taxon>Bacillota</taxon>
        <taxon>Bacilli</taxon>
        <taxon>Bacillales</taxon>
        <taxon>Bacillaceae</taxon>
        <taxon>Aquibacillus</taxon>
    </lineage>
</organism>
<protein>
    <submittedName>
        <fullName evidence="4">NitT/TauT family transport system substrate-binding protein</fullName>
    </submittedName>
</protein>
<dbReference type="InterPro" id="IPR015168">
    <property type="entry name" value="SsuA/THI5"/>
</dbReference>
<evidence type="ECO:0000313" key="5">
    <source>
        <dbReference type="Proteomes" id="UP001296943"/>
    </source>
</evidence>
<dbReference type="Proteomes" id="UP001296943">
    <property type="component" value="Unassembled WGS sequence"/>
</dbReference>
<keyword evidence="5" id="KW-1185">Reference proteome</keyword>
<name>A0ABS2MVX8_9BACI</name>
<evidence type="ECO:0000256" key="1">
    <source>
        <dbReference type="SAM" id="MobiDB-lite"/>
    </source>
</evidence>
<dbReference type="SUPFAM" id="SSF53850">
    <property type="entry name" value="Periplasmic binding protein-like II"/>
    <property type="match status" value="1"/>
</dbReference>
<feature type="chain" id="PRO_5046188307" evidence="2">
    <location>
        <begin position="26"/>
        <end position="353"/>
    </location>
</feature>
<dbReference type="PROSITE" id="PS51257">
    <property type="entry name" value="PROKAR_LIPOPROTEIN"/>
    <property type="match status" value="1"/>
</dbReference>
<keyword evidence="2" id="KW-0732">Signal</keyword>
<dbReference type="PANTHER" id="PTHR31528">
    <property type="entry name" value="4-AMINO-5-HYDROXYMETHYL-2-METHYLPYRIMIDINE PHOSPHATE SYNTHASE THI11-RELATED"/>
    <property type="match status" value="1"/>
</dbReference>
<feature type="domain" description="SsuA/THI5-like" evidence="3">
    <location>
        <begin position="71"/>
        <end position="275"/>
    </location>
</feature>
<comment type="caution">
    <text evidence="4">The sequence shown here is derived from an EMBL/GenBank/DDBJ whole genome shotgun (WGS) entry which is preliminary data.</text>
</comment>
<dbReference type="EMBL" id="JAFBDR010000002">
    <property type="protein sequence ID" value="MBM7570054.1"/>
    <property type="molecule type" value="Genomic_DNA"/>
</dbReference>
<proteinExistence type="predicted"/>
<dbReference type="RefSeq" id="WP_239584145.1">
    <property type="nucleotide sequence ID" value="NZ_JAFBDR010000002.1"/>
</dbReference>
<gene>
    <name evidence="4" type="ORF">JOC48_000532</name>
</gene>
<evidence type="ECO:0000313" key="4">
    <source>
        <dbReference type="EMBL" id="MBM7570054.1"/>
    </source>
</evidence>
<feature type="signal peptide" evidence="2">
    <location>
        <begin position="1"/>
        <end position="25"/>
    </location>
</feature>
<dbReference type="PANTHER" id="PTHR31528:SF3">
    <property type="entry name" value="THIAMINE BIOSYNTHESIS PROTEIN HI_0357-RELATED"/>
    <property type="match status" value="1"/>
</dbReference>
<evidence type="ECO:0000256" key="2">
    <source>
        <dbReference type="SAM" id="SignalP"/>
    </source>
</evidence>
<sequence length="353" mass="39306">MMKKFGGLMKLNMLLIGMAVILLLAACGGDETGSAAESEEEEVSDSASDSTESEEIQELESVKIVLNWFANAGHGGIYAADDQGYFAEKNLDVTIEPGGPQVSSIQMVSSGSAEFGLAHGDQIVIARNQGIELVALAAINQRSPQAFMFHKGHGIDDFDEINGRKAFIQPGIAYWEYFKSKYDLSDVNEVAFTGDHTNFIQDVDSVNQVYLTGEPFFMEQQGVETEVKLISDSGYDPYQYVLYVTKDYLEENEETVRNFVTAFSEGWEYFKETPTGTLELIHEHNPDQSMESLNYANETFEEFIYGGDAAEHGVGYMTEERWSTLINQLDEAGVMEVEVEATDIFTTEYLPEK</sequence>
<reference evidence="4 5" key="1">
    <citation type="submission" date="2021-01" db="EMBL/GenBank/DDBJ databases">
        <title>Genomic Encyclopedia of Type Strains, Phase IV (KMG-IV): sequencing the most valuable type-strain genomes for metagenomic binning, comparative biology and taxonomic classification.</title>
        <authorList>
            <person name="Goeker M."/>
        </authorList>
    </citation>
    <scope>NUCLEOTIDE SEQUENCE [LARGE SCALE GENOMIC DNA]</scope>
    <source>
        <strain evidence="4 5">DSM 23711</strain>
    </source>
</reference>
<dbReference type="InterPro" id="IPR027939">
    <property type="entry name" value="NMT1/THI5"/>
</dbReference>
<evidence type="ECO:0000259" key="3">
    <source>
        <dbReference type="Pfam" id="PF09084"/>
    </source>
</evidence>
<feature type="region of interest" description="Disordered" evidence="1">
    <location>
        <begin position="33"/>
        <end position="55"/>
    </location>
</feature>
<dbReference type="Gene3D" id="3.40.190.10">
    <property type="entry name" value="Periplasmic binding protein-like II"/>
    <property type="match status" value="2"/>
</dbReference>